<sequence>MRRYLPLLTLVLLAGCGGSPTAPGTTTGHETTVAPTSTSVAAGEVVLRGKVTAGVESGCLVLAQGDRQYLLVGGDPNVVKDGAEVEVRVVPKPGLASFCQQGEPVEVRSASPSGG</sequence>
<evidence type="ECO:0008006" key="4">
    <source>
        <dbReference type="Google" id="ProtNLM"/>
    </source>
</evidence>
<reference evidence="2 3" key="1">
    <citation type="submission" date="2021-03" db="EMBL/GenBank/DDBJ databases">
        <title>Sequencing the genomes of 1000 actinobacteria strains.</title>
        <authorList>
            <person name="Klenk H.-P."/>
        </authorList>
    </citation>
    <scope>NUCLEOTIDE SEQUENCE [LARGE SCALE GENOMIC DNA]</scope>
    <source>
        <strain evidence="2 3">DSM 44580</strain>
    </source>
</reference>
<feature type="chain" id="PRO_5046110916" description="Lipoprotein" evidence="1">
    <location>
        <begin position="23"/>
        <end position="115"/>
    </location>
</feature>
<keyword evidence="3" id="KW-1185">Reference proteome</keyword>
<organism evidence="2 3">
    <name type="scientific">Crossiella equi</name>
    <dbReference type="NCBI Taxonomy" id="130796"/>
    <lineage>
        <taxon>Bacteria</taxon>
        <taxon>Bacillati</taxon>
        <taxon>Actinomycetota</taxon>
        <taxon>Actinomycetes</taxon>
        <taxon>Pseudonocardiales</taxon>
        <taxon>Pseudonocardiaceae</taxon>
        <taxon>Crossiella</taxon>
    </lineage>
</organism>
<keyword evidence="1" id="KW-0732">Signal</keyword>
<dbReference type="Proteomes" id="UP001519363">
    <property type="component" value="Unassembled WGS sequence"/>
</dbReference>
<accession>A0ABS5ARW3</accession>
<proteinExistence type="predicted"/>
<evidence type="ECO:0000313" key="2">
    <source>
        <dbReference type="EMBL" id="MBP2479318.1"/>
    </source>
</evidence>
<gene>
    <name evidence="2" type="ORF">JOF53_008190</name>
</gene>
<dbReference type="PROSITE" id="PS51257">
    <property type="entry name" value="PROKAR_LIPOPROTEIN"/>
    <property type="match status" value="1"/>
</dbReference>
<evidence type="ECO:0000313" key="3">
    <source>
        <dbReference type="Proteomes" id="UP001519363"/>
    </source>
</evidence>
<dbReference type="RefSeq" id="WP_086784399.1">
    <property type="nucleotide sequence ID" value="NZ_JAGIOO010000001.1"/>
</dbReference>
<comment type="caution">
    <text evidence="2">The sequence shown here is derived from an EMBL/GenBank/DDBJ whole genome shotgun (WGS) entry which is preliminary data.</text>
</comment>
<protein>
    <recommendedName>
        <fullName evidence="4">Lipoprotein</fullName>
    </recommendedName>
</protein>
<evidence type="ECO:0000256" key="1">
    <source>
        <dbReference type="SAM" id="SignalP"/>
    </source>
</evidence>
<name>A0ABS5ARW3_9PSEU</name>
<dbReference type="EMBL" id="JAGIOO010000001">
    <property type="protein sequence ID" value="MBP2479318.1"/>
    <property type="molecule type" value="Genomic_DNA"/>
</dbReference>
<feature type="signal peptide" evidence="1">
    <location>
        <begin position="1"/>
        <end position="22"/>
    </location>
</feature>